<comment type="subcellular location">
    <subcellularLocation>
        <location evidence="1">Nucleus</location>
    </subcellularLocation>
</comment>
<accession>A0AAP0JUK9</accession>
<gene>
    <name evidence="7" type="ORF">Scep_008971</name>
</gene>
<evidence type="ECO:0000313" key="8">
    <source>
        <dbReference type="Proteomes" id="UP001419268"/>
    </source>
</evidence>
<proteinExistence type="predicted"/>
<sequence length="214" mass="24233">MCGGAIISDLIAAKRGRNLTTQDLLSDLDVFSNLLGLDNYQVHHHHHLHNTKVKKMKKNNNKSKMMKKVESKKQKIRGVRKTEYRGIRQRPWGKWAAEIRDPQEGVRVWLGTYDTAAEAARAYDQAAIRIRGPKAKLNFSNSPHQPSHQLPLTATKEELGDIYEYGHELAGTDFVDMMDKISTVGSLLGFSEGSVSSEGDEVPLDLWLWDDYML</sequence>
<evidence type="ECO:0000313" key="7">
    <source>
        <dbReference type="EMBL" id="KAK9139290.1"/>
    </source>
</evidence>
<comment type="caution">
    <text evidence="7">The sequence shown here is derived from an EMBL/GenBank/DDBJ whole genome shotgun (WGS) entry which is preliminary data.</text>
</comment>
<dbReference type="GO" id="GO:0003700">
    <property type="term" value="F:DNA-binding transcription factor activity"/>
    <property type="evidence" value="ECO:0007669"/>
    <property type="project" value="InterPro"/>
</dbReference>
<evidence type="ECO:0000256" key="1">
    <source>
        <dbReference type="ARBA" id="ARBA00004123"/>
    </source>
</evidence>
<dbReference type="InterPro" id="IPR016177">
    <property type="entry name" value="DNA-bd_dom_sf"/>
</dbReference>
<dbReference type="InterPro" id="IPR044808">
    <property type="entry name" value="ERF_plant"/>
</dbReference>
<organism evidence="7 8">
    <name type="scientific">Stephania cephalantha</name>
    <dbReference type="NCBI Taxonomy" id="152367"/>
    <lineage>
        <taxon>Eukaryota</taxon>
        <taxon>Viridiplantae</taxon>
        <taxon>Streptophyta</taxon>
        <taxon>Embryophyta</taxon>
        <taxon>Tracheophyta</taxon>
        <taxon>Spermatophyta</taxon>
        <taxon>Magnoliopsida</taxon>
        <taxon>Ranunculales</taxon>
        <taxon>Menispermaceae</taxon>
        <taxon>Menispermoideae</taxon>
        <taxon>Cissampelideae</taxon>
        <taxon>Stephania</taxon>
    </lineage>
</organism>
<dbReference type="Gene3D" id="3.30.730.10">
    <property type="entry name" value="AP2/ERF domain"/>
    <property type="match status" value="1"/>
</dbReference>
<keyword evidence="3" id="KW-0238">DNA-binding</keyword>
<keyword evidence="2" id="KW-0805">Transcription regulation</keyword>
<dbReference type="PRINTS" id="PR00367">
    <property type="entry name" value="ETHRSPELEMNT"/>
</dbReference>
<dbReference type="GO" id="GO:0009873">
    <property type="term" value="P:ethylene-activated signaling pathway"/>
    <property type="evidence" value="ECO:0007669"/>
    <property type="project" value="InterPro"/>
</dbReference>
<dbReference type="EMBL" id="JBBNAG010000004">
    <property type="protein sequence ID" value="KAK9139290.1"/>
    <property type="molecule type" value="Genomic_DNA"/>
</dbReference>
<feature type="domain" description="AP2/ERF" evidence="6">
    <location>
        <begin position="83"/>
        <end position="140"/>
    </location>
</feature>
<evidence type="ECO:0000259" key="6">
    <source>
        <dbReference type="PROSITE" id="PS51032"/>
    </source>
</evidence>
<dbReference type="CDD" id="cd00018">
    <property type="entry name" value="AP2"/>
    <property type="match status" value="1"/>
</dbReference>
<dbReference type="AlphaFoldDB" id="A0AAP0JUK9"/>
<dbReference type="Pfam" id="PF00847">
    <property type="entry name" value="AP2"/>
    <property type="match status" value="1"/>
</dbReference>
<name>A0AAP0JUK9_9MAGN</name>
<evidence type="ECO:0000256" key="4">
    <source>
        <dbReference type="ARBA" id="ARBA00023163"/>
    </source>
</evidence>
<dbReference type="SMART" id="SM00380">
    <property type="entry name" value="AP2"/>
    <property type="match status" value="1"/>
</dbReference>
<reference evidence="7 8" key="1">
    <citation type="submission" date="2024-01" db="EMBL/GenBank/DDBJ databases">
        <title>Genome assemblies of Stephania.</title>
        <authorList>
            <person name="Yang L."/>
        </authorList>
    </citation>
    <scope>NUCLEOTIDE SEQUENCE [LARGE SCALE GENOMIC DNA]</scope>
    <source>
        <strain evidence="7">JXDWG</strain>
        <tissue evidence="7">Leaf</tissue>
    </source>
</reference>
<dbReference type="PANTHER" id="PTHR31190">
    <property type="entry name" value="DNA-BINDING DOMAIN"/>
    <property type="match status" value="1"/>
</dbReference>
<evidence type="ECO:0000256" key="3">
    <source>
        <dbReference type="ARBA" id="ARBA00023125"/>
    </source>
</evidence>
<dbReference type="PROSITE" id="PS51032">
    <property type="entry name" value="AP2_ERF"/>
    <property type="match status" value="1"/>
</dbReference>
<dbReference type="Proteomes" id="UP001419268">
    <property type="component" value="Unassembled WGS sequence"/>
</dbReference>
<protein>
    <recommendedName>
        <fullName evidence="6">AP2/ERF domain-containing protein</fullName>
    </recommendedName>
</protein>
<keyword evidence="4" id="KW-0804">Transcription</keyword>
<dbReference type="SUPFAM" id="SSF54171">
    <property type="entry name" value="DNA-binding domain"/>
    <property type="match status" value="1"/>
</dbReference>
<dbReference type="InterPro" id="IPR036955">
    <property type="entry name" value="AP2/ERF_dom_sf"/>
</dbReference>
<evidence type="ECO:0000256" key="2">
    <source>
        <dbReference type="ARBA" id="ARBA00023015"/>
    </source>
</evidence>
<dbReference type="PANTHER" id="PTHR31190:SF142">
    <property type="entry name" value="ETHYLENE-RESPONSIVE TRANSCRIPTION FACTOR RAP2-3"/>
    <property type="match status" value="1"/>
</dbReference>
<dbReference type="FunFam" id="3.30.730.10:FF:000001">
    <property type="entry name" value="Ethylene-responsive transcription factor 2"/>
    <property type="match status" value="1"/>
</dbReference>
<dbReference type="GO" id="GO:0005634">
    <property type="term" value="C:nucleus"/>
    <property type="evidence" value="ECO:0007669"/>
    <property type="project" value="UniProtKB-SubCell"/>
</dbReference>
<keyword evidence="5" id="KW-0539">Nucleus</keyword>
<dbReference type="GO" id="GO:0003677">
    <property type="term" value="F:DNA binding"/>
    <property type="evidence" value="ECO:0007669"/>
    <property type="project" value="UniProtKB-KW"/>
</dbReference>
<keyword evidence="8" id="KW-1185">Reference proteome</keyword>
<evidence type="ECO:0000256" key="5">
    <source>
        <dbReference type="ARBA" id="ARBA00023242"/>
    </source>
</evidence>
<dbReference type="InterPro" id="IPR001471">
    <property type="entry name" value="AP2/ERF_dom"/>
</dbReference>